<dbReference type="GO" id="GO:0006154">
    <property type="term" value="P:adenosine catabolic process"/>
    <property type="evidence" value="ECO:0007669"/>
    <property type="project" value="TreeGrafter"/>
</dbReference>
<keyword evidence="6" id="KW-0862">Zinc</keyword>
<evidence type="ECO:0000313" key="9">
    <source>
        <dbReference type="Proteomes" id="UP000006272"/>
    </source>
</evidence>
<dbReference type="EC" id="3.5.4.4" evidence="3"/>
<dbReference type="GO" id="GO:0005829">
    <property type="term" value="C:cytosol"/>
    <property type="evidence" value="ECO:0007669"/>
    <property type="project" value="TreeGrafter"/>
</dbReference>
<dbReference type="PANTHER" id="PTHR11409:SF43">
    <property type="entry name" value="ADENOSINE DEAMINASE"/>
    <property type="match status" value="1"/>
</dbReference>
<dbReference type="EMBL" id="ALAO01000103">
    <property type="protein sequence ID" value="EKO39933.1"/>
    <property type="molecule type" value="Genomic_DNA"/>
</dbReference>
<dbReference type="Gene3D" id="3.20.20.140">
    <property type="entry name" value="Metal-dependent hydrolases"/>
    <property type="match status" value="2"/>
</dbReference>
<dbReference type="PANTHER" id="PTHR11409">
    <property type="entry name" value="ADENOSINE DEAMINASE"/>
    <property type="match status" value="1"/>
</dbReference>
<accession>K6HBS3</accession>
<dbReference type="AlphaFoldDB" id="K6HBS3"/>
<evidence type="ECO:0000256" key="3">
    <source>
        <dbReference type="ARBA" id="ARBA00012784"/>
    </source>
</evidence>
<gene>
    <name evidence="8" type="ORF">B193_1343</name>
</gene>
<dbReference type="InterPro" id="IPR001365">
    <property type="entry name" value="A_deaminase_dom"/>
</dbReference>
<keyword evidence="4" id="KW-0479">Metal-binding</keyword>
<dbReference type="GO" id="GO:0004000">
    <property type="term" value="F:adenosine deaminase activity"/>
    <property type="evidence" value="ECO:0007669"/>
    <property type="project" value="TreeGrafter"/>
</dbReference>
<comment type="cofactor">
    <cofactor evidence="1">
        <name>Zn(2+)</name>
        <dbReference type="ChEBI" id="CHEBI:29105"/>
    </cofactor>
</comment>
<evidence type="ECO:0000256" key="2">
    <source>
        <dbReference type="ARBA" id="ARBA00006676"/>
    </source>
</evidence>
<dbReference type="GO" id="GO:0043103">
    <property type="term" value="P:hypoxanthine salvage"/>
    <property type="evidence" value="ECO:0007669"/>
    <property type="project" value="TreeGrafter"/>
</dbReference>
<comment type="caution">
    <text evidence="8">The sequence shown here is derived from an EMBL/GenBank/DDBJ whole genome shotgun (WGS) entry which is preliminary data.</text>
</comment>
<feature type="domain" description="Adenosine deaminase" evidence="7">
    <location>
        <begin position="780"/>
        <end position="867"/>
    </location>
</feature>
<comment type="similarity">
    <text evidence="2">Belongs to the metallo-dependent hydrolases superfamily. Adenosine and AMP deaminases family.</text>
</comment>
<evidence type="ECO:0000313" key="8">
    <source>
        <dbReference type="EMBL" id="EKO39933.1"/>
    </source>
</evidence>
<dbReference type="InterPro" id="IPR032466">
    <property type="entry name" value="Metal_Hydrolase"/>
</dbReference>
<name>K6HBS3_9BACT</name>
<evidence type="ECO:0000256" key="4">
    <source>
        <dbReference type="ARBA" id="ARBA00022723"/>
    </source>
</evidence>
<dbReference type="Pfam" id="PF00962">
    <property type="entry name" value="A_deaminase"/>
    <property type="match status" value="1"/>
</dbReference>
<sequence length="898" mass="104302">MDIDRLTQALNILLTRVPAHWLRDSHTKPSLRPVNKQAKIPFYRSLFDTTTFERAYLAMYPSYGGNEARLAYKYLHDSMALSDNKDHGLFWLIRRVARHFLKIEGHEILCRHELLIPWRETVRYIGQSTLMCALAAHKDLERRNHRVCNFSPYAKSDNLRLRQLLAMGMAENHFHLKGSAPAFLVSWVCLMNRVIDRAGDFNRKEMKHCMCPERAVAPGNNGDLRDWVTRAAYIRYWLWNKLQSAPNSALPPSEKTEAFLGSIVKHLALPNFSILNLQHRINTLRVMNNPRSLDYTCDTTRDIGPYAAIAGEHTFQYLMFKAIYSDDDRVRPYLDLYYLYLLIAFSFRMELVQANKTVGFDNFHKYQNRKEIFVERFPAYSEAFLGMAYATNLGNKAVKSFEARVTPGTTVQKLHRAFNILHRIIEARQPGAPHISPSSNRMRTFARQVEQLAQSQSWRPVRQPRANPLDERVFHVLHFIKEEDQIDWRKPFARLACMARPRHYRLRVVKLEKMAEAITSWRHGCSREAANVYGIDACSQEIHCRPEVFAPAFRRLRQDMHYPWYWGGTKIRPTPPVLHISYHVGEDFLDIVDGLRAIDESILYLELTHGDRLGHALALGVDARDWYNFKGDSVILRKQDLLDNLMWFYHKICEYGIVADKLLRELSGRFSMLFHEIYSQKISVANTPATIDTYYGAWKLRGDHPIHYAHPTRVTNALLLTAKRCNILPGHKFDLLRRQTVVRELIHRYHYNALAKERGEQITTFKINSDYVSAVKKLQQRMQETIAREGIAIETNPTSNYLIGTFGAYDKHPIIRFYDRSLTDSPSPQQLFVSINTDDQGVFDTDLESEYAIMASALEQAKDENGKFIYKPANIYAWIDDVRAMGMLQSFKNIETSL</sequence>
<evidence type="ECO:0000256" key="6">
    <source>
        <dbReference type="ARBA" id="ARBA00022833"/>
    </source>
</evidence>
<dbReference type="Proteomes" id="UP000006272">
    <property type="component" value="Unassembled WGS sequence"/>
</dbReference>
<dbReference type="GO" id="GO:0046103">
    <property type="term" value="P:inosine biosynthetic process"/>
    <property type="evidence" value="ECO:0007669"/>
    <property type="project" value="TreeGrafter"/>
</dbReference>
<evidence type="ECO:0000256" key="5">
    <source>
        <dbReference type="ARBA" id="ARBA00022801"/>
    </source>
</evidence>
<reference evidence="8 9" key="1">
    <citation type="submission" date="2012-07" db="EMBL/GenBank/DDBJ databases">
        <title>Draft genome sequence of Desulfovibrio magneticus str. Maddingley MBC34 obtained from a metagenomic sequence of a methanogenic enrichment isolated from coal-seam formation water in Victoria, Australia.</title>
        <authorList>
            <person name="Greenfield P."/>
            <person name="Hendry P."/>
            <person name="Li D."/>
            <person name="Rosewarne C.P."/>
            <person name="Tran-Dinh N."/>
            <person name="Elbourne L.D.H."/>
            <person name="Paulsen I.T."/>
            <person name="Midgley D.J."/>
        </authorList>
    </citation>
    <scope>NUCLEOTIDE SEQUENCE [LARGE SCALE GENOMIC DNA]</scope>
    <source>
        <strain evidence="9">Maddingley MBC34</strain>
    </source>
</reference>
<dbReference type="GO" id="GO:0046872">
    <property type="term" value="F:metal ion binding"/>
    <property type="evidence" value="ECO:0007669"/>
    <property type="project" value="UniProtKB-KW"/>
</dbReference>
<keyword evidence="5" id="KW-0378">Hydrolase</keyword>
<organism evidence="8 9">
    <name type="scientific">Solidesulfovibrio magneticus str. Maddingley MBC34</name>
    <dbReference type="NCBI Taxonomy" id="1206767"/>
    <lineage>
        <taxon>Bacteria</taxon>
        <taxon>Pseudomonadati</taxon>
        <taxon>Thermodesulfobacteriota</taxon>
        <taxon>Desulfovibrionia</taxon>
        <taxon>Desulfovibrionales</taxon>
        <taxon>Desulfovibrionaceae</taxon>
        <taxon>Solidesulfovibrio</taxon>
    </lineage>
</organism>
<dbReference type="PATRIC" id="fig|1206767.3.peg.1312"/>
<dbReference type="InterPro" id="IPR006330">
    <property type="entry name" value="Ado/ade_deaminase"/>
</dbReference>
<evidence type="ECO:0000256" key="1">
    <source>
        <dbReference type="ARBA" id="ARBA00001947"/>
    </source>
</evidence>
<protein>
    <recommendedName>
        <fullName evidence="3">adenosine deaminase</fullName>
        <ecNumber evidence="3">3.5.4.4</ecNumber>
    </recommendedName>
</protein>
<evidence type="ECO:0000259" key="7">
    <source>
        <dbReference type="Pfam" id="PF00962"/>
    </source>
</evidence>
<proteinExistence type="inferred from homology"/>
<dbReference type="SUPFAM" id="SSF51556">
    <property type="entry name" value="Metallo-dependent hydrolases"/>
    <property type="match status" value="1"/>
</dbReference>